<comment type="caution">
    <text evidence="2">The sequence shown here is derived from an EMBL/GenBank/DDBJ whole genome shotgun (WGS) entry which is preliminary data.</text>
</comment>
<feature type="compositionally biased region" description="Pro residues" evidence="1">
    <location>
        <begin position="452"/>
        <end position="461"/>
    </location>
</feature>
<gene>
    <name evidence="2" type="ORF">BXZ70DRAFT_1005661</name>
</gene>
<sequence length="1057" mass="115835">MDGRGVDGALLPDAPLPDYARIWGGPGLRWALLSELPNEYDRRISTTAIFVIPKYTEVGRSSPRFVVARSCARCKTAGQQCCRSIPCTRCVQLGAPCMVTEPGLEELPVIPLLPPSSGDALKGTKRKRAPKLGEKKAKERRVVSAPAAQSCVPQPPFDFDSVPNGGIRAAASVNPVDASVIKGKRGRPRKSLDSLKTTVMQTDTQKKAEDIQKDRSKMDGGTVRRKRMELVTERTKSCDSGWTVTAPSTLVATYSSTPKPLSAGLPHIWADSKEDVLTVLPNLAESLNGVSWVNSASPTLLLDGPFRPGDTWINDKIEICMIREHVFAPPQQPSTPAANGVDADLVLLQDVDGFEDSQSSSLSYFHPTARLLQRGLYSSCSTIPELDCNYTQVFSEDPVGSAAPPLLPQHDAVQFVEPCFTPRDSSSLSQESLPAWLDPSIFRSLSNEPAPLHSPPPPPWPYASNTSLIDTLHPSTYYESSVDHAHNFRPPNTDLSLLSQASPTSSIEQLHYSPPLISNVEQWQEPVYHPLDDSGQGPSNATPPFISSDPPGPSVVHESPKAEDPVVSDDSLPQPLPSDILVLLECQKQQMPISIIMSRDCSLAPFSLPEQYGCVFLGFFHVTAAVRSTGFSPFGSHSMRVCWKFVFEWIPGGESLDPERPSALKPWWTGPLPTTMNAEAVKSEEEDTVICHPYTLLPPYFTVAQTPDGTPLPLCSPNALTRKGWHCLSCGKLNVQRMLCVQDCGYCKASNGMTPINVVHVRNTFNLAPLALPWDRYPTRCVFASQHETRTGHKSFTYTLNTNATVTHLFTGNEHRLQELPSKLWMTLQKDVPLKWQSVNSALAAGPYYTFFSGRDQQPRRSPPMTVAPPGLDPCTCGWHSAPGCLVEAISFIQQLARERWSDNFSIDEITMLAWLTSGNRKSPTPLPAKSKKVGILCLGADVELTLMPQSGFKVESSGGTQLLQSTSYIPQNASKLEEDFDDCDPMDEDHEDASLAGLLRPPAPSPNGNIPLQREVVKKDDFLFLTLVHGDMVLLEGDNFNWSMRRTGMSIVTIAT</sequence>
<feature type="region of interest" description="Disordered" evidence="1">
    <location>
        <begin position="115"/>
        <end position="147"/>
    </location>
</feature>
<name>A0A8K0XSM1_9AGAR</name>
<protein>
    <recommendedName>
        <fullName evidence="4">Zn(2)-C6 fungal-type domain-containing protein</fullName>
    </recommendedName>
</protein>
<organism evidence="2 3">
    <name type="scientific">Cristinia sonorae</name>
    <dbReference type="NCBI Taxonomy" id="1940300"/>
    <lineage>
        <taxon>Eukaryota</taxon>
        <taxon>Fungi</taxon>
        <taxon>Dikarya</taxon>
        <taxon>Basidiomycota</taxon>
        <taxon>Agaricomycotina</taxon>
        <taxon>Agaricomycetes</taxon>
        <taxon>Agaricomycetidae</taxon>
        <taxon>Agaricales</taxon>
        <taxon>Pleurotineae</taxon>
        <taxon>Stephanosporaceae</taxon>
        <taxon>Cristinia</taxon>
    </lineage>
</organism>
<evidence type="ECO:0000256" key="1">
    <source>
        <dbReference type="SAM" id="MobiDB-lite"/>
    </source>
</evidence>
<dbReference type="EMBL" id="JAEVFJ010000006">
    <property type="protein sequence ID" value="KAH8104115.1"/>
    <property type="molecule type" value="Genomic_DNA"/>
</dbReference>
<keyword evidence="3" id="KW-1185">Reference proteome</keyword>
<evidence type="ECO:0008006" key="4">
    <source>
        <dbReference type="Google" id="ProtNLM"/>
    </source>
</evidence>
<dbReference type="Proteomes" id="UP000813824">
    <property type="component" value="Unassembled WGS sequence"/>
</dbReference>
<evidence type="ECO:0000313" key="2">
    <source>
        <dbReference type="EMBL" id="KAH8104115.1"/>
    </source>
</evidence>
<accession>A0A8K0XSM1</accession>
<dbReference type="OrthoDB" id="2678679at2759"/>
<proteinExistence type="predicted"/>
<feature type="region of interest" description="Disordered" evidence="1">
    <location>
        <begin position="447"/>
        <end position="466"/>
    </location>
</feature>
<evidence type="ECO:0000313" key="3">
    <source>
        <dbReference type="Proteomes" id="UP000813824"/>
    </source>
</evidence>
<reference evidence="2" key="1">
    <citation type="journal article" date="2021" name="New Phytol.">
        <title>Evolutionary innovations through gain and loss of genes in the ectomycorrhizal Boletales.</title>
        <authorList>
            <person name="Wu G."/>
            <person name="Miyauchi S."/>
            <person name="Morin E."/>
            <person name="Kuo A."/>
            <person name="Drula E."/>
            <person name="Varga T."/>
            <person name="Kohler A."/>
            <person name="Feng B."/>
            <person name="Cao Y."/>
            <person name="Lipzen A."/>
            <person name="Daum C."/>
            <person name="Hundley H."/>
            <person name="Pangilinan J."/>
            <person name="Johnson J."/>
            <person name="Barry K."/>
            <person name="LaButti K."/>
            <person name="Ng V."/>
            <person name="Ahrendt S."/>
            <person name="Min B."/>
            <person name="Choi I.G."/>
            <person name="Park H."/>
            <person name="Plett J.M."/>
            <person name="Magnuson J."/>
            <person name="Spatafora J.W."/>
            <person name="Nagy L.G."/>
            <person name="Henrissat B."/>
            <person name="Grigoriev I.V."/>
            <person name="Yang Z.L."/>
            <person name="Xu J."/>
            <person name="Martin F.M."/>
        </authorList>
    </citation>
    <scope>NUCLEOTIDE SEQUENCE</scope>
    <source>
        <strain evidence="2">KKN 215</strain>
    </source>
</reference>
<dbReference type="AlphaFoldDB" id="A0A8K0XSM1"/>
<feature type="region of interest" description="Disordered" evidence="1">
    <location>
        <begin position="200"/>
        <end position="221"/>
    </location>
</feature>
<feature type="compositionally biased region" description="Basic and acidic residues" evidence="1">
    <location>
        <begin position="204"/>
        <end position="218"/>
    </location>
</feature>
<feature type="region of interest" description="Disordered" evidence="1">
    <location>
        <begin position="528"/>
        <end position="572"/>
    </location>
</feature>
<feature type="compositionally biased region" description="Basic and acidic residues" evidence="1">
    <location>
        <begin position="131"/>
        <end position="142"/>
    </location>
</feature>